<dbReference type="AlphaFoldDB" id="A0A4W3H728"/>
<sequence>MNSLFDPLDVLLSLYDIDCILIPDPLQKPNISLQPDSREFVRKESAELSCSGNYPGSNFSLYRNGEFITSQTTEANISTATFKLLEIREGNYSCIYVINIDGRQFTSSESDRVEISVRGKSSVKLHTITCFFLLTIYSSSFEGNLGYFHWNSGKITFYSTLKSGGDET</sequence>
<evidence type="ECO:0000313" key="2">
    <source>
        <dbReference type="Ensembl" id="ENSCMIP00000011546.1"/>
    </source>
</evidence>
<evidence type="ECO:0000259" key="1">
    <source>
        <dbReference type="PROSITE" id="PS50835"/>
    </source>
</evidence>
<dbReference type="PROSITE" id="PS50835">
    <property type="entry name" value="IG_LIKE"/>
    <property type="match status" value="1"/>
</dbReference>
<dbReference type="InterPro" id="IPR013783">
    <property type="entry name" value="Ig-like_fold"/>
</dbReference>
<dbReference type="InParanoid" id="A0A4W3H728"/>
<protein>
    <recommendedName>
        <fullName evidence="1">Ig-like domain-containing protein</fullName>
    </recommendedName>
</protein>
<dbReference type="InterPro" id="IPR007110">
    <property type="entry name" value="Ig-like_dom"/>
</dbReference>
<name>A0A4W3H728_CALMI</name>
<dbReference type="Gene3D" id="2.60.40.10">
    <property type="entry name" value="Immunoglobulins"/>
    <property type="match status" value="1"/>
</dbReference>
<reference evidence="3" key="3">
    <citation type="journal article" date="2014" name="Nature">
        <title>Elephant shark genome provides unique insights into gnathostome evolution.</title>
        <authorList>
            <consortium name="International Elephant Shark Genome Sequencing Consortium"/>
            <person name="Venkatesh B."/>
            <person name="Lee A.P."/>
            <person name="Ravi V."/>
            <person name="Maurya A.K."/>
            <person name="Lian M.M."/>
            <person name="Swann J.B."/>
            <person name="Ohta Y."/>
            <person name="Flajnik M.F."/>
            <person name="Sutoh Y."/>
            <person name="Kasahara M."/>
            <person name="Hoon S."/>
            <person name="Gangu V."/>
            <person name="Roy S.W."/>
            <person name="Irimia M."/>
            <person name="Korzh V."/>
            <person name="Kondrychyn I."/>
            <person name="Lim Z.W."/>
            <person name="Tay B.H."/>
            <person name="Tohari S."/>
            <person name="Kong K.W."/>
            <person name="Ho S."/>
            <person name="Lorente-Galdos B."/>
            <person name="Quilez J."/>
            <person name="Marques-Bonet T."/>
            <person name="Raney B.J."/>
            <person name="Ingham P.W."/>
            <person name="Tay A."/>
            <person name="Hillier L.W."/>
            <person name="Minx P."/>
            <person name="Boehm T."/>
            <person name="Wilson R.K."/>
            <person name="Brenner S."/>
            <person name="Warren W.C."/>
        </authorList>
    </citation>
    <scope>NUCLEOTIDE SEQUENCE [LARGE SCALE GENOMIC DNA]</scope>
</reference>
<dbReference type="Ensembl" id="ENSCMIT00000011828.1">
    <property type="protein sequence ID" value="ENSCMIP00000011546.1"/>
    <property type="gene ID" value="ENSCMIG00000005983.1"/>
</dbReference>
<dbReference type="SUPFAM" id="SSF48726">
    <property type="entry name" value="Immunoglobulin"/>
    <property type="match status" value="1"/>
</dbReference>
<proteinExistence type="predicted"/>
<reference evidence="2" key="5">
    <citation type="submission" date="2025-09" db="UniProtKB">
        <authorList>
            <consortium name="Ensembl"/>
        </authorList>
    </citation>
    <scope>IDENTIFICATION</scope>
</reference>
<reference evidence="3" key="2">
    <citation type="journal article" date="2007" name="PLoS Biol.">
        <title>Survey sequencing and comparative analysis of the elephant shark (Callorhinchus milii) genome.</title>
        <authorList>
            <person name="Venkatesh B."/>
            <person name="Kirkness E.F."/>
            <person name="Loh Y.H."/>
            <person name="Halpern A.L."/>
            <person name="Lee A.P."/>
            <person name="Johnson J."/>
            <person name="Dandona N."/>
            <person name="Viswanathan L.D."/>
            <person name="Tay A."/>
            <person name="Venter J.C."/>
            <person name="Strausberg R.L."/>
            <person name="Brenner S."/>
        </authorList>
    </citation>
    <scope>NUCLEOTIDE SEQUENCE [LARGE SCALE GENOMIC DNA]</scope>
</reference>
<accession>A0A4W3H728</accession>
<dbReference type="Proteomes" id="UP000314986">
    <property type="component" value="Unassembled WGS sequence"/>
</dbReference>
<keyword evidence="3" id="KW-1185">Reference proteome</keyword>
<dbReference type="InterPro" id="IPR036179">
    <property type="entry name" value="Ig-like_dom_sf"/>
</dbReference>
<dbReference type="GeneTree" id="ENSGT00970000196830"/>
<organism evidence="2 3">
    <name type="scientific">Callorhinchus milii</name>
    <name type="common">Ghost shark</name>
    <dbReference type="NCBI Taxonomy" id="7868"/>
    <lineage>
        <taxon>Eukaryota</taxon>
        <taxon>Metazoa</taxon>
        <taxon>Chordata</taxon>
        <taxon>Craniata</taxon>
        <taxon>Vertebrata</taxon>
        <taxon>Chondrichthyes</taxon>
        <taxon>Holocephali</taxon>
        <taxon>Chimaeriformes</taxon>
        <taxon>Callorhinchidae</taxon>
        <taxon>Callorhinchus</taxon>
    </lineage>
</organism>
<reference evidence="2" key="4">
    <citation type="submission" date="2025-08" db="UniProtKB">
        <authorList>
            <consortium name="Ensembl"/>
        </authorList>
    </citation>
    <scope>IDENTIFICATION</scope>
</reference>
<evidence type="ECO:0000313" key="3">
    <source>
        <dbReference type="Proteomes" id="UP000314986"/>
    </source>
</evidence>
<reference evidence="3" key="1">
    <citation type="journal article" date="2006" name="Science">
        <title>Ancient noncoding elements conserved in the human genome.</title>
        <authorList>
            <person name="Venkatesh B."/>
            <person name="Kirkness E.F."/>
            <person name="Loh Y.H."/>
            <person name="Halpern A.L."/>
            <person name="Lee A.P."/>
            <person name="Johnson J."/>
            <person name="Dandona N."/>
            <person name="Viswanathan L.D."/>
            <person name="Tay A."/>
            <person name="Venter J.C."/>
            <person name="Strausberg R.L."/>
            <person name="Brenner S."/>
        </authorList>
    </citation>
    <scope>NUCLEOTIDE SEQUENCE [LARGE SCALE GENOMIC DNA]</scope>
</reference>
<feature type="domain" description="Ig-like" evidence="1">
    <location>
        <begin position="29"/>
        <end position="116"/>
    </location>
</feature>